<proteinExistence type="predicted"/>
<name>A0A2H3T733_FUSOX</name>
<organism evidence="1 2">
    <name type="scientific">Fusarium oxysporum</name>
    <name type="common">Fusarium vascular wilt</name>
    <dbReference type="NCBI Taxonomy" id="5507"/>
    <lineage>
        <taxon>Eukaryota</taxon>
        <taxon>Fungi</taxon>
        <taxon>Dikarya</taxon>
        <taxon>Ascomycota</taxon>
        <taxon>Pezizomycotina</taxon>
        <taxon>Sordariomycetes</taxon>
        <taxon>Hypocreomycetidae</taxon>
        <taxon>Hypocreales</taxon>
        <taxon>Nectriaceae</taxon>
        <taxon>Fusarium</taxon>
        <taxon>Fusarium oxysporum species complex</taxon>
    </lineage>
</organism>
<evidence type="ECO:0000313" key="1">
    <source>
        <dbReference type="EMBL" id="SCO84512.1"/>
    </source>
</evidence>
<protein>
    <submittedName>
        <fullName evidence="1">Uncharacterized protein</fullName>
    </submittedName>
</protein>
<dbReference type="Proteomes" id="UP000219369">
    <property type="component" value="Unassembled WGS sequence"/>
</dbReference>
<dbReference type="AlphaFoldDB" id="A0A2H3T733"/>
<evidence type="ECO:0000313" key="2">
    <source>
        <dbReference type="Proteomes" id="UP000219369"/>
    </source>
</evidence>
<sequence length="56" mass="5973">MGSLGLPLFRISEASLAKSLHESCQFSATHPWGDGIVQFLNVLKVKADGMSCPPAE</sequence>
<reference evidence="2" key="1">
    <citation type="submission" date="2016-09" db="EMBL/GenBank/DDBJ databases">
        <authorList>
            <person name="Guldener U."/>
        </authorList>
    </citation>
    <scope>NUCLEOTIDE SEQUENCE [LARGE SCALE GENOMIC DNA]</scope>
    <source>
        <strain evidence="2">V64-1</strain>
    </source>
</reference>
<dbReference type="EMBL" id="FMJY01000005">
    <property type="protein sequence ID" value="SCO84512.1"/>
    <property type="molecule type" value="Genomic_DNA"/>
</dbReference>
<gene>
    <name evidence="1" type="ORF">FRV6_08639</name>
</gene>
<accession>A0A2H3T733</accession>